<evidence type="ECO:0000313" key="3">
    <source>
        <dbReference type="EMBL" id="SBO26131.1"/>
    </source>
</evidence>
<evidence type="ECO:0000313" key="5">
    <source>
        <dbReference type="Proteomes" id="UP000182128"/>
    </source>
</evidence>
<keyword evidence="2" id="KW-1133">Transmembrane helix</keyword>
<reference evidence="5 6" key="1">
    <citation type="submission" date="2016-05" db="EMBL/GenBank/DDBJ databases">
        <authorList>
            <person name="Sharaf H."/>
        </authorList>
    </citation>
    <scope>NUCLEOTIDE SEQUENCE [LARGE SCALE GENOMIC DNA]</scope>
    <source>
        <strain evidence="5 6">H</strain>
    </source>
</reference>
<feature type="region of interest" description="Disordered" evidence="1">
    <location>
        <begin position="229"/>
        <end position="268"/>
    </location>
</feature>
<feature type="region of interest" description="Disordered" evidence="1">
    <location>
        <begin position="371"/>
        <end position="448"/>
    </location>
</feature>
<evidence type="ECO:0000313" key="6">
    <source>
        <dbReference type="Proteomes" id="UP000182142"/>
    </source>
</evidence>
<evidence type="ECO:0000256" key="2">
    <source>
        <dbReference type="SAM" id="Phobius"/>
    </source>
</evidence>
<evidence type="ECO:0000256" key="1">
    <source>
        <dbReference type="SAM" id="MobiDB-lite"/>
    </source>
</evidence>
<feature type="compositionally biased region" description="Gly residues" evidence="1">
    <location>
        <begin position="249"/>
        <end position="262"/>
    </location>
</feature>
<keyword evidence="2" id="KW-0812">Transmembrane</keyword>
<dbReference type="Pfam" id="PF05795">
    <property type="entry name" value="Plasmodium_Vir"/>
    <property type="match status" value="1"/>
</dbReference>
<proteinExistence type="predicted"/>
<dbReference type="Proteomes" id="UP000182142">
    <property type="component" value="Unassembled WGS sequence"/>
</dbReference>
<feature type="transmembrane region" description="Helical" evidence="2">
    <location>
        <begin position="291"/>
        <end position="310"/>
    </location>
</feature>
<evidence type="ECO:0000313" key="4">
    <source>
        <dbReference type="EMBL" id="SBO26806.1"/>
    </source>
</evidence>
<organism evidence="4 6">
    <name type="scientific">Plasmodium knowlesi (strain H)</name>
    <dbReference type="NCBI Taxonomy" id="5851"/>
    <lineage>
        <taxon>Eukaryota</taxon>
        <taxon>Sar</taxon>
        <taxon>Alveolata</taxon>
        <taxon>Apicomplexa</taxon>
        <taxon>Aconoidasida</taxon>
        <taxon>Haemosporida</taxon>
        <taxon>Plasmodiidae</taxon>
        <taxon>Plasmodium</taxon>
        <taxon>Plasmodium (Plasmodium)</taxon>
    </lineage>
</organism>
<sequence length="448" mass="49850">MSPKGGKAGQLTKHVLESVLPSRGKYSSLEGDNDNCGFNSKNLMDNALDSYSSLSEYIGKIAKAQCCAAALGGNSSSENEYCDYLYFFTGDLVLTGLDDTKFKKAMEDIYQKMETHLDKFKCTNKYPTITIQNDELFQKMKKVHDYYRDYERIEYYIKKHNYMCDDTVSSYLEEIKKAYDAISGKCPNHDGSSDEPYCNDFNNWFRDTKYGTLLQKKCLKDEEAALQEQAVRGHSSTHSGQGSEILGGRVSGGEGKGGSDGGGSHRGDDDQDVVLIGDAVDTGASGVTPGAVAGGTIATIGLPAIGFFLYKVSTTHMCIYIYIYTQMYIYIHIYTYTYTHTYVLSFFFFFFQYTNLFDGIKNSLFGGSNNSNNRRGRRSIGRRQHIDDTFTENDSSTLGDDGSTTLGGGGSSTDVSTIYNEPPRRSIGRRERAGTNNRRPGNIRYYAT</sequence>
<feature type="compositionally biased region" description="Low complexity" evidence="1">
    <location>
        <begin position="394"/>
        <end position="404"/>
    </location>
</feature>
<reference evidence="4" key="2">
    <citation type="submission" date="2016-05" db="EMBL/GenBank/DDBJ databases">
        <authorList>
            <person name="Lavstsen T."/>
            <person name="Jespersen J.S."/>
        </authorList>
    </citation>
    <scope>NUCLEOTIDE SEQUENCE [LARGE SCALE GENOMIC DNA]</scope>
</reference>
<feature type="compositionally biased region" description="Basic and acidic residues" evidence="1">
    <location>
        <begin position="422"/>
        <end position="433"/>
    </location>
</feature>
<dbReference type="InterPro" id="IPR008780">
    <property type="entry name" value="Plasmodium_Vir"/>
</dbReference>
<dbReference type="EMBL" id="CWHQ02000018">
    <property type="protein sequence ID" value="SBO26131.1"/>
    <property type="molecule type" value="Genomic_DNA"/>
</dbReference>
<name>A0A1A7VYS5_PLAKH</name>
<accession>A0A1A7VYS5</accession>
<gene>
    <name evidence="3" type="ORF">PKNA1_C2_1146600</name>
    <name evidence="4" type="ORF">PKNA1_H1_1146600</name>
</gene>
<dbReference type="AlphaFoldDB" id="A0A1A7VYS5"/>
<protein>
    <submittedName>
        <fullName evidence="4">KIR protein</fullName>
    </submittedName>
</protein>
<dbReference type="EMBL" id="CWHR02000010">
    <property type="protein sequence ID" value="SBO26806.1"/>
    <property type="molecule type" value="Genomic_DNA"/>
</dbReference>
<dbReference type="Proteomes" id="UP000182128">
    <property type="component" value="Unassembled WGS sequence"/>
</dbReference>
<feature type="compositionally biased region" description="Basic residues" evidence="1">
    <location>
        <begin position="374"/>
        <end position="383"/>
    </location>
</feature>
<keyword evidence="2" id="KW-0472">Membrane</keyword>